<evidence type="ECO:0000256" key="5">
    <source>
        <dbReference type="ARBA" id="ARBA00023242"/>
    </source>
</evidence>
<feature type="compositionally biased region" description="Low complexity" evidence="6">
    <location>
        <begin position="391"/>
        <end position="401"/>
    </location>
</feature>
<feature type="compositionally biased region" description="Polar residues" evidence="6">
    <location>
        <begin position="99"/>
        <end position="110"/>
    </location>
</feature>
<evidence type="ECO:0000256" key="4">
    <source>
        <dbReference type="ARBA" id="ARBA00023163"/>
    </source>
</evidence>
<dbReference type="Proteomes" id="UP000593566">
    <property type="component" value="Unassembled WGS sequence"/>
</dbReference>
<evidence type="ECO:0000256" key="1">
    <source>
        <dbReference type="ARBA" id="ARBA00004123"/>
    </source>
</evidence>
<proteinExistence type="predicted"/>
<feature type="compositionally biased region" description="Polar residues" evidence="6">
    <location>
        <begin position="406"/>
        <end position="415"/>
    </location>
</feature>
<keyword evidence="4" id="KW-0804">Transcription</keyword>
<dbReference type="RefSeq" id="XP_037153544.1">
    <property type="nucleotide sequence ID" value="XM_037301910.1"/>
</dbReference>
<sequence>MAYSPSPHIASLAVAGSSSRFNRHSPSPPLQHPISKRDKKRNVMENRLAEISSSFAENRDHLYRKQLQALQADMNYIQAARLYDNVPLDEIGDEGPEETNASPAASTAGSLRNAHQAHLNGHTRLEAPQKTGPQTAEFIQEINDAMEQRDADLTTVVYRHNFRIREVQKDNMYNVEVALKEHRLLTENVRQRLVHSVNQKRSALLKDKEKLDIADTNALLFHPNQFSINNSASPGGPHSNRKTRHARHRLEAEELEPVGGANNKRKRKAVIDIENGSPGPAGRDTEPSNPLKEANARLEAHQASTPLYSVDRLFSARELDVNLQQACYDVIAEQSAKRRRINADSQTNGASTDPFAHALSESDDGFPQPEYGADGEAEEFLAAAAMMERTNTQTSTQYHTTRSTRKTNLSNSQSAREQLGELAGREAAVPYIGTYSKEKKREEEYQRAPPLSELDAESDMALYEAAMKDDDATRAANEKLLDEVVEELEDHVCTPIEEKINSFCRADLEVEAA</sequence>
<feature type="region of interest" description="Disordered" evidence="6">
    <location>
        <begin position="226"/>
        <end position="290"/>
    </location>
</feature>
<protein>
    <submittedName>
        <fullName evidence="7">Uncharacterized protein</fullName>
    </submittedName>
</protein>
<keyword evidence="3" id="KW-0805">Transcription regulation</keyword>
<evidence type="ECO:0000313" key="7">
    <source>
        <dbReference type="EMBL" id="KAF6224484.1"/>
    </source>
</evidence>
<dbReference type="EMBL" id="JACCJB010000009">
    <property type="protein sequence ID" value="KAF6224484.1"/>
    <property type="molecule type" value="Genomic_DNA"/>
</dbReference>
<dbReference type="SMART" id="SM01401">
    <property type="entry name" value="Sds3"/>
    <property type="match status" value="1"/>
</dbReference>
<evidence type="ECO:0000256" key="6">
    <source>
        <dbReference type="SAM" id="MobiDB-lite"/>
    </source>
</evidence>
<reference evidence="7 8" key="1">
    <citation type="journal article" date="2020" name="Genomics">
        <title>Complete, high-quality genomes from long-read metagenomic sequencing of two wolf lichen thalli reveals enigmatic genome architecture.</title>
        <authorList>
            <person name="McKenzie S.K."/>
            <person name="Walston R.F."/>
            <person name="Allen J.L."/>
        </authorList>
    </citation>
    <scope>NUCLEOTIDE SEQUENCE [LARGE SCALE GENOMIC DNA]</scope>
    <source>
        <strain evidence="7">WasteWater1</strain>
    </source>
</reference>
<dbReference type="Pfam" id="PF08598">
    <property type="entry name" value="Sds3"/>
    <property type="match status" value="1"/>
</dbReference>
<keyword evidence="8" id="KW-1185">Reference proteome</keyword>
<comment type="subcellular location">
    <subcellularLocation>
        <location evidence="1">Nucleus</location>
    </subcellularLocation>
</comment>
<dbReference type="GO" id="GO:0005654">
    <property type="term" value="C:nucleoplasm"/>
    <property type="evidence" value="ECO:0007669"/>
    <property type="project" value="UniProtKB-ARBA"/>
</dbReference>
<feature type="region of interest" description="Disordered" evidence="6">
    <location>
        <begin position="391"/>
        <end position="415"/>
    </location>
</feature>
<evidence type="ECO:0000313" key="8">
    <source>
        <dbReference type="Proteomes" id="UP000593566"/>
    </source>
</evidence>
<keyword evidence="5" id="KW-0539">Nucleus</keyword>
<dbReference type="InterPro" id="IPR013907">
    <property type="entry name" value="Sds3"/>
</dbReference>
<dbReference type="GO" id="GO:0010468">
    <property type="term" value="P:regulation of gene expression"/>
    <property type="evidence" value="ECO:0007669"/>
    <property type="project" value="UniProtKB-ARBA"/>
</dbReference>
<feature type="compositionally biased region" description="Basic residues" evidence="6">
    <location>
        <begin position="239"/>
        <end position="248"/>
    </location>
</feature>
<accession>A0A8H6CJR7</accession>
<feature type="region of interest" description="Disordered" evidence="6">
    <location>
        <begin position="17"/>
        <end position="42"/>
    </location>
</feature>
<feature type="region of interest" description="Disordered" evidence="6">
    <location>
        <begin position="338"/>
        <end position="372"/>
    </location>
</feature>
<organism evidence="7 8">
    <name type="scientific">Letharia lupina</name>
    <dbReference type="NCBI Taxonomy" id="560253"/>
    <lineage>
        <taxon>Eukaryota</taxon>
        <taxon>Fungi</taxon>
        <taxon>Dikarya</taxon>
        <taxon>Ascomycota</taxon>
        <taxon>Pezizomycotina</taxon>
        <taxon>Lecanoromycetes</taxon>
        <taxon>OSLEUM clade</taxon>
        <taxon>Lecanoromycetidae</taxon>
        <taxon>Lecanorales</taxon>
        <taxon>Lecanorineae</taxon>
        <taxon>Parmeliaceae</taxon>
        <taxon>Letharia</taxon>
    </lineage>
</organism>
<name>A0A8H6CJR7_9LECA</name>
<feature type="region of interest" description="Disordered" evidence="6">
    <location>
        <begin position="88"/>
        <end position="111"/>
    </location>
</feature>
<dbReference type="AlphaFoldDB" id="A0A8H6CJR7"/>
<dbReference type="GeneID" id="59339451"/>
<keyword evidence="2" id="KW-0678">Repressor</keyword>
<evidence type="ECO:0000256" key="2">
    <source>
        <dbReference type="ARBA" id="ARBA00022491"/>
    </source>
</evidence>
<comment type="caution">
    <text evidence="7">The sequence shown here is derived from an EMBL/GenBank/DDBJ whole genome shotgun (WGS) entry which is preliminary data.</text>
</comment>
<gene>
    <name evidence="7" type="ORF">HO133_011061</name>
</gene>
<evidence type="ECO:0000256" key="3">
    <source>
        <dbReference type="ARBA" id="ARBA00023015"/>
    </source>
</evidence>